<protein>
    <submittedName>
        <fullName evidence="2">Reverse transcriptase</fullName>
    </submittedName>
</protein>
<proteinExistence type="predicted"/>
<dbReference type="InterPro" id="IPR036691">
    <property type="entry name" value="Endo/exonu/phosph_ase_sf"/>
</dbReference>
<dbReference type="AlphaFoldDB" id="A0A170VBQ1"/>
<dbReference type="Gene3D" id="3.60.10.10">
    <property type="entry name" value="Endonuclease/exonuclease/phosphatase"/>
    <property type="match status" value="1"/>
</dbReference>
<keyword evidence="2" id="KW-0808">Transferase</keyword>
<keyword evidence="2" id="KW-0695">RNA-directed DNA polymerase</keyword>
<reference evidence="2" key="1">
    <citation type="submission" date="2016-04" db="EMBL/GenBank/DDBJ databases">
        <authorList>
            <person name="Calderon-Fernandez G.M.Sr."/>
        </authorList>
    </citation>
    <scope>NUCLEOTIDE SEQUENCE</scope>
    <source>
        <strain evidence="2">Int1</strain>
        <tissue evidence="2">Integument</tissue>
    </source>
</reference>
<name>A0A170VBQ1_TRIIF</name>
<organism evidence="2">
    <name type="scientific">Triatoma infestans</name>
    <name type="common">Assassin bug</name>
    <dbReference type="NCBI Taxonomy" id="30076"/>
    <lineage>
        <taxon>Eukaryota</taxon>
        <taxon>Metazoa</taxon>
        <taxon>Ecdysozoa</taxon>
        <taxon>Arthropoda</taxon>
        <taxon>Hexapoda</taxon>
        <taxon>Insecta</taxon>
        <taxon>Pterygota</taxon>
        <taxon>Neoptera</taxon>
        <taxon>Paraneoptera</taxon>
        <taxon>Hemiptera</taxon>
        <taxon>Heteroptera</taxon>
        <taxon>Panheteroptera</taxon>
        <taxon>Cimicomorpha</taxon>
        <taxon>Reduviidae</taxon>
        <taxon>Triatominae</taxon>
        <taxon>Triatoma</taxon>
    </lineage>
</organism>
<dbReference type="GO" id="GO:0003964">
    <property type="term" value="F:RNA-directed DNA polymerase activity"/>
    <property type="evidence" value="ECO:0007669"/>
    <property type="project" value="UniProtKB-KW"/>
</dbReference>
<feature type="region of interest" description="Disordered" evidence="1">
    <location>
        <begin position="55"/>
        <end position="75"/>
    </location>
</feature>
<feature type="non-terminal residue" evidence="2">
    <location>
        <position position="166"/>
    </location>
</feature>
<evidence type="ECO:0000313" key="2">
    <source>
        <dbReference type="EMBL" id="JAR96511.1"/>
    </source>
</evidence>
<feature type="non-terminal residue" evidence="2">
    <location>
        <position position="1"/>
    </location>
</feature>
<sequence length="166" mass="18314">KKLEGEGDAKNALHSSKSYRGRFYPRGSSMTLSDERALDIWEQWISQLSGQVSLSQKRRSSRGGEGCPPPMSKHPLGLSTGVGQVNLHHAKGASATIARLFAKRLHGLVLIQEPWTVNGRICGVSGKYSKVVWDAKSENPRACILIRNNINYTCFSEFTTQDLVSI</sequence>
<keyword evidence="2" id="KW-0548">Nucleotidyltransferase</keyword>
<dbReference type="EMBL" id="GEMB01006849">
    <property type="protein sequence ID" value="JAR96511.1"/>
    <property type="molecule type" value="Transcribed_RNA"/>
</dbReference>
<evidence type="ECO:0000256" key="1">
    <source>
        <dbReference type="SAM" id="MobiDB-lite"/>
    </source>
</evidence>
<accession>A0A170VBQ1</accession>
<reference evidence="2" key="2">
    <citation type="journal article" date="2017" name="J. Med. Entomol.">
        <title>Transcriptome Analysis of the Triatoma infestans (Hemiptera: Reduviidae) Integument.</title>
        <authorList>
            <person name="Calderon-Fernandez G.M."/>
            <person name="Moriconi D.E."/>
            <person name="Dulbecco A.B."/>
            <person name="Juarez M.P."/>
        </authorList>
    </citation>
    <scope>NUCLEOTIDE SEQUENCE</scope>
    <source>
        <strain evidence="2">Int1</strain>
        <tissue evidence="2">Integument</tissue>
    </source>
</reference>